<feature type="binding site" evidence="5">
    <location>
        <begin position="10"/>
        <end position="15"/>
    </location>
    <ligand>
        <name>ATP</name>
        <dbReference type="ChEBI" id="CHEBI:30616"/>
    </ligand>
</feature>
<comment type="function">
    <text evidence="5">Catalyzes the phosphorylation of the 3'-hydroxyl group of dephosphocoenzyme A to form coenzyme A.</text>
</comment>
<dbReference type="Gene3D" id="3.40.50.300">
    <property type="entry name" value="P-loop containing nucleotide triphosphate hydrolases"/>
    <property type="match status" value="1"/>
</dbReference>
<dbReference type="SUPFAM" id="SSF52540">
    <property type="entry name" value="P-loop containing nucleoside triphosphate hydrolases"/>
    <property type="match status" value="1"/>
</dbReference>
<dbReference type="GO" id="GO:0004140">
    <property type="term" value="F:dephospho-CoA kinase activity"/>
    <property type="evidence" value="ECO:0007669"/>
    <property type="project" value="UniProtKB-UniRule"/>
</dbReference>
<keyword evidence="4 5" id="KW-0173">Coenzyme A biosynthesis</keyword>
<dbReference type="Proteomes" id="UP000217431">
    <property type="component" value="Chromosome I"/>
</dbReference>
<dbReference type="PANTHER" id="PTHR10695:SF46">
    <property type="entry name" value="BIFUNCTIONAL COENZYME A SYNTHASE-RELATED"/>
    <property type="match status" value="1"/>
</dbReference>
<dbReference type="InterPro" id="IPR027417">
    <property type="entry name" value="P-loop_NTPase"/>
</dbReference>
<comment type="catalytic activity">
    <reaction evidence="5">
        <text>3'-dephospho-CoA + ATP = ADP + CoA + H(+)</text>
        <dbReference type="Rhea" id="RHEA:18245"/>
        <dbReference type="ChEBI" id="CHEBI:15378"/>
        <dbReference type="ChEBI" id="CHEBI:30616"/>
        <dbReference type="ChEBI" id="CHEBI:57287"/>
        <dbReference type="ChEBI" id="CHEBI:57328"/>
        <dbReference type="ChEBI" id="CHEBI:456216"/>
        <dbReference type="EC" id="2.7.1.24"/>
    </reaction>
</comment>
<keyword evidence="5 7" id="KW-0418">Kinase</keyword>
<dbReference type="EMBL" id="AP014597">
    <property type="protein sequence ID" value="BAU17380.1"/>
    <property type="molecule type" value="Genomic_DNA"/>
</dbReference>
<comment type="subcellular location">
    <subcellularLocation>
        <location evidence="5">Cytoplasm</location>
    </subcellularLocation>
</comment>
<dbReference type="NCBIfam" id="TIGR00152">
    <property type="entry name" value="dephospho-CoA kinase"/>
    <property type="match status" value="1"/>
</dbReference>
<keyword evidence="5" id="KW-0963">Cytoplasm</keyword>
<comment type="similarity">
    <text evidence="1 5">Belongs to the CoaE family.</text>
</comment>
<evidence type="ECO:0000313" key="8">
    <source>
        <dbReference type="Proteomes" id="UP000217431"/>
    </source>
</evidence>
<keyword evidence="3 5" id="KW-0067">ATP-binding</keyword>
<evidence type="ECO:0000256" key="6">
    <source>
        <dbReference type="NCBIfam" id="TIGR00152"/>
    </source>
</evidence>
<evidence type="ECO:0000256" key="3">
    <source>
        <dbReference type="ARBA" id="ARBA00022840"/>
    </source>
</evidence>
<dbReference type="AlphaFoldDB" id="A0A0S3UIP2"/>
<dbReference type="EC" id="2.7.1.24" evidence="5 6"/>
<dbReference type="PANTHER" id="PTHR10695">
    <property type="entry name" value="DEPHOSPHO-COA KINASE-RELATED"/>
    <property type="match status" value="1"/>
</dbReference>
<name>A0A0S3UIP2_PREIN</name>
<proteinExistence type="inferred from homology"/>
<dbReference type="Pfam" id="PF01121">
    <property type="entry name" value="CoaE"/>
    <property type="match status" value="1"/>
</dbReference>
<dbReference type="CDD" id="cd02022">
    <property type="entry name" value="DPCK"/>
    <property type="match status" value="1"/>
</dbReference>
<dbReference type="GO" id="GO:0005524">
    <property type="term" value="F:ATP binding"/>
    <property type="evidence" value="ECO:0007669"/>
    <property type="project" value="UniProtKB-UniRule"/>
</dbReference>
<evidence type="ECO:0000256" key="2">
    <source>
        <dbReference type="ARBA" id="ARBA00022741"/>
    </source>
</evidence>
<dbReference type="UniPathway" id="UPA00241">
    <property type="reaction ID" value="UER00356"/>
</dbReference>
<keyword evidence="5" id="KW-0808">Transferase</keyword>
<gene>
    <name evidence="5" type="primary">coaE</name>
    <name evidence="7" type="ORF">PIOMA14_I_0872</name>
</gene>
<evidence type="ECO:0000313" key="7">
    <source>
        <dbReference type="EMBL" id="BAU17380.1"/>
    </source>
</evidence>
<accession>A0A0S3UIP2</accession>
<keyword evidence="2 5" id="KW-0547">Nucleotide-binding</keyword>
<dbReference type="PROSITE" id="PS51219">
    <property type="entry name" value="DPCK"/>
    <property type="match status" value="1"/>
</dbReference>
<dbReference type="HAMAP" id="MF_00376">
    <property type="entry name" value="Dephospho_CoA_kinase"/>
    <property type="match status" value="1"/>
</dbReference>
<dbReference type="RefSeq" id="WP_096405318.1">
    <property type="nucleotide sequence ID" value="NZ_AP014597.1"/>
</dbReference>
<dbReference type="STRING" id="28131.BWX40_04155"/>
<evidence type="ECO:0000256" key="5">
    <source>
        <dbReference type="HAMAP-Rule" id="MF_00376"/>
    </source>
</evidence>
<dbReference type="GO" id="GO:0015937">
    <property type="term" value="P:coenzyme A biosynthetic process"/>
    <property type="evidence" value="ECO:0007669"/>
    <property type="project" value="UniProtKB-UniRule"/>
</dbReference>
<dbReference type="InterPro" id="IPR001977">
    <property type="entry name" value="Depp_CoAkinase"/>
</dbReference>
<evidence type="ECO:0000256" key="4">
    <source>
        <dbReference type="ARBA" id="ARBA00022993"/>
    </source>
</evidence>
<comment type="pathway">
    <text evidence="5">Cofactor biosynthesis; coenzyme A biosynthesis; CoA from (R)-pantothenate: step 5/5.</text>
</comment>
<protein>
    <recommendedName>
        <fullName evidence="5 6">Dephospho-CoA kinase</fullName>
        <ecNumber evidence="5 6">2.7.1.24</ecNumber>
    </recommendedName>
    <alternativeName>
        <fullName evidence="5">Dephosphocoenzyme A kinase</fullName>
    </alternativeName>
</protein>
<organism evidence="7 8">
    <name type="scientific">Prevotella intermedia</name>
    <dbReference type="NCBI Taxonomy" id="28131"/>
    <lineage>
        <taxon>Bacteria</taxon>
        <taxon>Pseudomonadati</taxon>
        <taxon>Bacteroidota</taxon>
        <taxon>Bacteroidia</taxon>
        <taxon>Bacteroidales</taxon>
        <taxon>Prevotellaceae</taxon>
        <taxon>Prevotella</taxon>
    </lineage>
</organism>
<reference evidence="7 8" key="1">
    <citation type="journal article" date="2016" name="DNA Res.">
        <title>The complete genome sequencing of Prevotella intermedia strain OMA14 and a subsequent fine-scale, intra-species genomic comparison reveal an unusual amplification of conjugative and mobile transposons and identify a novel Prevotella-lineage-specific repeat.</title>
        <authorList>
            <person name="Naito M."/>
            <person name="Ogura Y."/>
            <person name="Itoh T."/>
            <person name="Shoji M."/>
            <person name="Okamoto M."/>
            <person name="Hayashi T."/>
            <person name="Nakayama K."/>
        </authorList>
    </citation>
    <scope>NUCLEOTIDE SEQUENCE [LARGE SCALE GENOMIC DNA]</scope>
    <source>
        <strain evidence="7 8">OMA14</strain>
    </source>
</reference>
<dbReference type="GO" id="GO:0005737">
    <property type="term" value="C:cytoplasm"/>
    <property type="evidence" value="ECO:0007669"/>
    <property type="project" value="UniProtKB-SubCell"/>
</dbReference>
<sequence>MKVAITGGIGSGKSFVCERLRKFGIAVYDCDEAAKRLMRTSVDIQKRLSDLIGTEVFADGKLQKAALAAFLLQSKHNAQAINDIVHPAVAADFERSGYDYMECAILFDSGFIDRVHIDKVVCVTAPLAERVQRIVQRDHITPAKAQEWIDRQMPQDEVLKRSHYEIVNDGKCDVDAQIQEIIEEISETNK</sequence>
<evidence type="ECO:0000256" key="1">
    <source>
        <dbReference type="ARBA" id="ARBA00009018"/>
    </source>
</evidence>